<dbReference type="KEGG" id="gba:J421_3102"/>
<protein>
    <recommendedName>
        <fullName evidence="4">Tetratricopeptide repeat protein</fullName>
    </recommendedName>
</protein>
<feature type="chain" id="PRO_5004794386" description="Tetratricopeptide repeat protein" evidence="1">
    <location>
        <begin position="24"/>
        <end position="481"/>
    </location>
</feature>
<accession>W0RHP9</accession>
<feature type="signal peptide" evidence="1">
    <location>
        <begin position="1"/>
        <end position="23"/>
    </location>
</feature>
<dbReference type="Proteomes" id="UP000019151">
    <property type="component" value="Chromosome"/>
</dbReference>
<dbReference type="HOGENOM" id="CLU_567123_0_0_0"/>
<evidence type="ECO:0000313" key="2">
    <source>
        <dbReference type="EMBL" id="AHG90639.1"/>
    </source>
</evidence>
<name>W0RHP9_9BACT</name>
<gene>
    <name evidence="2" type="ORF">J421_3102</name>
</gene>
<dbReference type="InParanoid" id="W0RHP9"/>
<evidence type="ECO:0000313" key="3">
    <source>
        <dbReference type="Proteomes" id="UP000019151"/>
    </source>
</evidence>
<proteinExistence type="predicted"/>
<organism evidence="2 3">
    <name type="scientific">Gemmatirosa kalamazoonensis</name>
    <dbReference type="NCBI Taxonomy" id="861299"/>
    <lineage>
        <taxon>Bacteria</taxon>
        <taxon>Pseudomonadati</taxon>
        <taxon>Gemmatimonadota</taxon>
        <taxon>Gemmatimonadia</taxon>
        <taxon>Gemmatimonadales</taxon>
        <taxon>Gemmatimonadaceae</taxon>
        <taxon>Gemmatirosa</taxon>
    </lineage>
</organism>
<dbReference type="AlphaFoldDB" id="W0RHP9"/>
<keyword evidence="1" id="KW-0732">Signal</keyword>
<keyword evidence="3" id="KW-1185">Reference proteome</keyword>
<dbReference type="EMBL" id="CP007128">
    <property type="protein sequence ID" value="AHG90639.1"/>
    <property type="molecule type" value="Genomic_DNA"/>
</dbReference>
<evidence type="ECO:0000256" key="1">
    <source>
        <dbReference type="SAM" id="SignalP"/>
    </source>
</evidence>
<dbReference type="RefSeq" id="WP_025412106.1">
    <property type="nucleotide sequence ID" value="NZ_CP007128.1"/>
</dbReference>
<dbReference type="SUPFAM" id="SSF48452">
    <property type="entry name" value="TPR-like"/>
    <property type="match status" value="1"/>
</dbReference>
<evidence type="ECO:0008006" key="4">
    <source>
        <dbReference type="Google" id="ProtNLM"/>
    </source>
</evidence>
<reference evidence="2 3" key="1">
    <citation type="journal article" date="2014" name="Genome Announc.">
        <title>Genome Sequence and Methylome of Soil Bacterium Gemmatirosa kalamazoonensis KBS708T, a Member of the Rarely Cultivated Gemmatimonadetes Phylum.</title>
        <authorList>
            <person name="Debruyn J.M."/>
            <person name="Radosevich M."/>
            <person name="Wommack K.E."/>
            <person name="Polson S.W."/>
            <person name="Hauser L.J."/>
            <person name="Fawaz M.N."/>
            <person name="Korlach J."/>
            <person name="Tsai Y.C."/>
        </authorList>
    </citation>
    <scope>NUCLEOTIDE SEQUENCE [LARGE SCALE GENOMIC DNA]</scope>
    <source>
        <strain evidence="2 3">KBS708</strain>
    </source>
</reference>
<dbReference type="Gene3D" id="1.25.40.10">
    <property type="entry name" value="Tetratricopeptide repeat domain"/>
    <property type="match status" value="1"/>
</dbReference>
<sequence>MRNTNWRSLVVVAALLTAGAARAKAQAQPAANVRALEPTGARAEAVAHYETGLDANLVGNFAAAARHLRMALDSDSGFGLARSELALITGGRPSIAQHDRAVADAAKGSAGEALMALAQREGAAGRGANARAIWDALAQMYPDDRRIALKRALSRTDTARLNLLRELARRAPEYAPAHAYLAVSLVPSAILTYDQTVADEALAAADAGLRAQPEGASLLGVRGYVAERLLRHDEAMQYLDRSSAAEPIDWVYYTKAEIASRDRKVTLARAYLDSAITVSQSLPRRVGMRVTQALLRVEEGAIGDAVAGLRSIAQQAETDNLPGAAANAHAVTSFLYAAMGDTAAVGRELADAARLGESRADLAFWRIYAAALTGMGTTATEQLAAYVDEARNPDSGIKPEYVHSATGLAALANGKYEEAIAHLKQGGADPENELATIEALTKLGRKKEAAAARDSLLARKNMDVSFVEVPVAIYRSTMKRK</sequence>
<dbReference type="InterPro" id="IPR011990">
    <property type="entry name" value="TPR-like_helical_dom_sf"/>
</dbReference>